<evidence type="ECO:0000313" key="2">
    <source>
        <dbReference type="Proteomes" id="UP001432099"/>
    </source>
</evidence>
<dbReference type="EMBL" id="AP028127">
    <property type="protein sequence ID" value="BEH91070.1"/>
    <property type="molecule type" value="Genomic_DNA"/>
</dbReference>
<organism evidence="1 2">
    <name type="scientific">Turicibacter faecis</name>
    <dbReference type="NCBI Taxonomy" id="2963365"/>
    <lineage>
        <taxon>Bacteria</taxon>
        <taxon>Bacillati</taxon>
        <taxon>Bacillota</taxon>
        <taxon>Erysipelotrichia</taxon>
        <taxon>Erysipelotrichales</taxon>
        <taxon>Turicibacteraceae</taxon>
        <taxon>Turicibacter</taxon>
    </lineage>
</organism>
<proteinExistence type="predicted"/>
<evidence type="ECO:0000313" key="1">
    <source>
        <dbReference type="EMBL" id="BEH91070.1"/>
    </source>
</evidence>
<protein>
    <submittedName>
        <fullName evidence="1">Uncharacterized protein</fullName>
    </submittedName>
</protein>
<reference evidence="1" key="1">
    <citation type="journal article" date="2024" name="Int. J. Syst. Evol. Microbiol.">
        <title>Turicibacter faecis sp. nov., isolated from faeces of heart failure mouse model.</title>
        <authorList>
            <person name="Imamura Y."/>
            <person name="Motooka D."/>
            <person name="Nakajima Y."/>
            <person name="Ito S."/>
            <person name="Kitakaze M."/>
            <person name="Iida T."/>
            <person name="Nakamura S."/>
        </authorList>
    </citation>
    <scope>NUCLEOTIDE SEQUENCE</scope>
    <source>
        <strain evidence="1">TC023</strain>
    </source>
</reference>
<sequence>MKIDKELRGDLEVLGVKGNETSSRGYLSWFNYVRNDDLENVISD</sequence>
<keyword evidence="2" id="KW-1185">Reference proteome</keyword>
<gene>
    <name evidence="1" type="ORF">T23_11720</name>
</gene>
<dbReference type="Proteomes" id="UP001432099">
    <property type="component" value="Chromosome"/>
</dbReference>
<name>A0ABN6ZBL8_9FIRM</name>
<accession>A0ABN6ZBL8</accession>